<evidence type="ECO:0000256" key="1">
    <source>
        <dbReference type="PIRNR" id="PIRNR009451"/>
    </source>
</evidence>
<accession>A0A6L5XEP8</accession>
<dbReference type="RefSeq" id="WP_154328799.1">
    <property type="nucleotide sequence ID" value="NZ_CP045696.1"/>
</dbReference>
<gene>
    <name evidence="2" type="primary">citF</name>
    <name evidence="2" type="ORF">FYJ29_09630</name>
</gene>
<proteinExistence type="predicted"/>
<comment type="subcellular location">
    <subcellularLocation>
        <location evidence="1">Cytoplasm</location>
    </subcellularLocation>
</comment>
<dbReference type="EC" id="4.1.3.6" evidence="1"/>
<evidence type="ECO:0000313" key="2">
    <source>
        <dbReference type="EMBL" id="MSS18013.1"/>
    </source>
</evidence>
<dbReference type="GO" id="GO:0005737">
    <property type="term" value="C:cytoplasm"/>
    <property type="evidence" value="ECO:0007669"/>
    <property type="project" value="UniProtKB-SubCell"/>
</dbReference>
<reference evidence="2 3" key="1">
    <citation type="submission" date="2019-08" db="EMBL/GenBank/DDBJ databases">
        <title>In-depth cultivation of the pig gut microbiome towards novel bacterial diversity and tailored functional studies.</title>
        <authorList>
            <person name="Wylensek D."/>
            <person name="Hitch T.C.A."/>
            <person name="Clavel T."/>
        </authorList>
    </citation>
    <scope>NUCLEOTIDE SEQUENCE [LARGE SCALE GENOMIC DNA]</scope>
    <source>
        <strain evidence="2 3">Oil-RF-744-WCA-WT-10</strain>
    </source>
</reference>
<sequence length="514" mass="54968">MNTYKDRTQLIEAAAKTMGVPVYHESAETKDTMPRQDLQKVCSKVVTLEEAIKKTGLKDGMTISFHHHFRGGDKVVNLVVGTLAKMGFKNLKLAASSLQDVHEPLIEHIKNGVITEISTSGMRGELAREISHGLMEKPVIFRSHGGRGSAIVNGDLHIDVAFLGASSCDPLGNACGYSRSEKAKSICGSLGYALPDAHYADKVVILTDDLVAYPNTPNSISEHDVDYVVEVPSVGDSSKIASGAIRDTKNPRDILLAKEAAKVIINSGYFKDGFSIQTGSGGASLAAVKYIRESMINQGVKASFALGGITAHMVKMHEEGLIYRLIDVQSFDKVAAESLKNDAMHKEVASNEYAAKDEAGSATHYLDIVILSALEVDVNFNVNVLVGSDGIIRGAIGGHPDTAEDAALSIIVCPLLRGRIPCVVDEVTTLITPGSSVDVVVTEYGIAVNPRRAELKERLTKAGLKVVDIHELKDKALKVIGKPAPIPFGDKVVGIVMNRDGSVLDVIKNVVEPS</sequence>
<dbReference type="GO" id="GO:0008814">
    <property type="term" value="F:citrate CoA-transferase activity"/>
    <property type="evidence" value="ECO:0007669"/>
    <property type="project" value="UniProtKB-UniRule"/>
</dbReference>
<dbReference type="Proteomes" id="UP000483362">
    <property type="component" value="Unassembled WGS sequence"/>
</dbReference>
<dbReference type="InterPro" id="IPR037171">
    <property type="entry name" value="NagB/RpiA_transferase-like"/>
</dbReference>
<name>A0A6L5XEP8_9BACT</name>
<dbReference type="NCBIfam" id="TIGR01584">
    <property type="entry name" value="citF"/>
    <property type="match status" value="1"/>
</dbReference>
<dbReference type="EC" id="2.8.3.10" evidence="1"/>
<dbReference type="AlphaFoldDB" id="A0A6L5XEP8"/>
<dbReference type="PIRSF" id="PIRSF009451">
    <property type="entry name" value="Citrt_lyas_alpha"/>
    <property type="match status" value="1"/>
</dbReference>
<keyword evidence="1 2" id="KW-0808">Transferase</keyword>
<protein>
    <recommendedName>
        <fullName evidence="1">Citrate lyase alpha chain</fullName>
        <shortName evidence="1">Citrase alpha chain</shortName>
        <ecNumber evidence="1">2.8.3.10</ecNumber>
        <ecNumber evidence="1">4.1.3.6</ecNumber>
    </recommendedName>
    <alternativeName>
        <fullName evidence="1">Citrate (pro-3S)-lyase alpha chain</fullName>
    </alternativeName>
    <alternativeName>
        <fullName evidence="1">Citrate CoA-transferase subunit</fullName>
    </alternativeName>
</protein>
<comment type="caution">
    <text evidence="2">The sequence shown here is derived from an EMBL/GenBank/DDBJ whole genome shotgun (WGS) entry which is preliminary data.</text>
</comment>
<organism evidence="2 3">
    <name type="scientific">Sodaliphilus pleomorphus</name>
    <dbReference type="NCBI Taxonomy" id="2606626"/>
    <lineage>
        <taxon>Bacteria</taxon>
        <taxon>Pseudomonadati</taxon>
        <taxon>Bacteroidota</taxon>
        <taxon>Bacteroidia</taxon>
        <taxon>Bacteroidales</taxon>
        <taxon>Muribaculaceae</taxon>
        <taxon>Sodaliphilus</taxon>
    </lineage>
</organism>
<keyword evidence="1" id="KW-0963">Cytoplasm</keyword>
<evidence type="ECO:0000313" key="3">
    <source>
        <dbReference type="Proteomes" id="UP000483362"/>
    </source>
</evidence>
<keyword evidence="1 2" id="KW-0456">Lyase</keyword>
<comment type="catalytic activity">
    <reaction evidence="1">
        <text>citrate + acetyl-CoA = (3S)-citryl-CoA + acetate</text>
        <dbReference type="Rhea" id="RHEA:19405"/>
        <dbReference type="ChEBI" id="CHEBI:16947"/>
        <dbReference type="ChEBI" id="CHEBI:30089"/>
        <dbReference type="ChEBI" id="CHEBI:57288"/>
        <dbReference type="ChEBI" id="CHEBI:57321"/>
        <dbReference type="EC" id="2.8.3.10"/>
    </reaction>
</comment>
<dbReference type="EMBL" id="VULT01000015">
    <property type="protein sequence ID" value="MSS18013.1"/>
    <property type="molecule type" value="Genomic_DNA"/>
</dbReference>
<dbReference type="GO" id="GO:0008815">
    <property type="term" value="F:citrate (pro-3S)-lyase activity"/>
    <property type="evidence" value="ECO:0007669"/>
    <property type="project" value="UniProtKB-UniRule"/>
</dbReference>
<dbReference type="GO" id="GO:0006084">
    <property type="term" value="P:acetyl-CoA metabolic process"/>
    <property type="evidence" value="ECO:0007669"/>
    <property type="project" value="UniProtKB-UniRule"/>
</dbReference>
<dbReference type="Pfam" id="PF04223">
    <property type="entry name" value="CitF"/>
    <property type="match status" value="1"/>
</dbReference>
<dbReference type="SUPFAM" id="SSF100950">
    <property type="entry name" value="NagB/RpiA/CoA transferase-like"/>
    <property type="match status" value="2"/>
</dbReference>
<dbReference type="PANTHER" id="PTHR40596">
    <property type="entry name" value="CITRATE LYASE ALPHA CHAIN"/>
    <property type="match status" value="1"/>
</dbReference>
<dbReference type="PANTHER" id="PTHR40596:SF1">
    <property type="entry name" value="CITRATE LYASE ALPHA CHAIN"/>
    <property type="match status" value="1"/>
</dbReference>
<dbReference type="Gene3D" id="3.40.1080.10">
    <property type="entry name" value="Glutaconate Coenzyme A-transferase"/>
    <property type="match status" value="2"/>
</dbReference>
<comment type="catalytic activity">
    <reaction evidence="1">
        <text>citrate = oxaloacetate + acetate</text>
        <dbReference type="Rhea" id="RHEA:10760"/>
        <dbReference type="ChEBI" id="CHEBI:16452"/>
        <dbReference type="ChEBI" id="CHEBI:16947"/>
        <dbReference type="ChEBI" id="CHEBI:30089"/>
        <dbReference type="EC" id="4.1.3.6"/>
    </reaction>
</comment>
<keyword evidence="3" id="KW-1185">Reference proteome</keyword>
<dbReference type="InterPro" id="IPR006472">
    <property type="entry name" value="Citrate_lyase_asu"/>
</dbReference>
<dbReference type="GO" id="GO:0009346">
    <property type="term" value="C:ATP-independent citrate lyase complex"/>
    <property type="evidence" value="ECO:0007669"/>
    <property type="project" value="UniProtKB-UniRule"/>
</dbReference>